<feature type="domain" description="Helicase ATP-binding" evidence="14">
    <location>
        <begin position="186"/>
        <end position="446"/>
    </location>
</feature>
<evidence type="ECO:0000256" key="10">
    <source>
        <dbReference type="ARBA" id="ARBA00023125"/>
    </source>
</evidence>
<dbReference type="SMART" id="SM00491">
    <property type="entry name" value="HELICc2"/>
    <property type="match status" value="1"/>
</dbReference>
<dbReference type="InterPro" id="IPR006554">
    <property type="entry name" value="Helicase-like_DEXD_c2"/>
</dbReference>
<keyword evidence="10" id="KW-0238">DNA-binding</keyword>
<evidence type="ECO:0000256" key="4">
    <source>
        <dbReference type="ARBA" id="ARBA00022763"/>
    </source>
</evidence>
<keyword evidence="4" id="KW-0227">DNA damage</keyword>
<dbReference type="SUPFAM" id="SSF52540">
    <property type="entry name" value="P-loop containing nucleoside triphosphate hydrolases"/>
    <property type="match status" value="2"/>
</dbReference>
<dbReference type="InterPro" id="IPR010614">
    <property type="entry name" value="RAD3-like_helicase_DEAD"/>
</dbReference>
<evidence type="ECO:0000256" key="12">
    <source>
        <dbReference type="ARBA" id="ARBA00023235"/>
    </source>
</evidence>
<evidence type="ECO:0000256" key="8">
    <source>
        <dbReference type="ARBA" id="ARBA00023004"/>
    </source>
</evidence>
<comment type="similarity">
    <text evidence="13">Belongs to the helicase family. DinG subfamily.</text>
</comment>
<dbReference type="PROSITE" id="PS51193">
    <property type="entry name" value="HELICASE_ATP_BIND_2"/>
    <property type="match status" value="1"/>
</dbReference>
<evidence type="ECO:0000256" key="2">
    <source>
        <dbReference type="ARBA" id="ARBA00022723"/>
    </source>
</evidence>
<dbReference type="Pfam" id="PF13307">
    <property type="entry name" value="Helicase_C_2"/>
    <property type="match status" value="1"/>
</dbReference>
<keyword evidence="5" id="KW-0378">Hydrolase</keyword>
<keyword evidence="7" id="KW-0067">ATP-binding</keyword>
<evidence type="ECO:0000313" key="15">
    <source>
        <dbReference type="EMBL" id="MBM6817858.1"/>
    </source>
</evidence>
<evidence type="ECO:0000256" key="9">
    <source>
        <dbReference type="ARBA" id="ARBA00023014"/>
    </source>
</evidence>
<gene>
    <name evidence="15" type="ORF">H6A19_00640</name>
</gene>
<evidence type="ECO:0000256" key="7">
    <source>
        <dbReference type="ARBA" id="ARBA00022840"/>
    </source>
</evidence>
<keyword evidence="16" id="KW-1185">Reference proteome</keyword>
<name>A0ABS2FBE3_9CLOT</name>
<reference evidence="15 16" key="1">
    <citation type="journal article" date="2021" name="Sci. Rep.">
        <title>The distribution of antibiotic resistance genes in chicken gut microbiota commensals.</title>
        <authorList>
            <person name="Juricova H."/>
            <person name="Matiasovicova J."/>
            <person name="Kubasova T."/>
            <person name="Cejkova D."/>
            <person name="Rychlik I."/>
        </authorList>
    </citation>
    <scope>NUCLEOTIDE SEQUENCE [LARGE SCALE GENOMIC DNA]</scope>
    <source>
        <strain evidence="15 16">An435</strain>
    </source>
</reference>
<evidence type="ECO:0000256" key="11">
    <source>
        <dbReference type="ARBA" id="ARBA00023204"/>
    </source>
</evidence>
<dbReference type="InterPro" id="IPR027417">
    <property type="entry name" value="P-loop_NTPase"/>
</dbReference>
<keyword evidence="1" id="KW-0004">4Fe-4S</keyword>
<proteinExistence type="inferred from homology"/>
<evidence type="ECO:0000256" key="3">
    <source>
        <dbReference type="ARBA" id="ARBA00022741"/>
    </source>
</evidence>
<dbReference type="PANTHER" id="PTHR11472">
    <property type="entry name" value="DNA REPAIR DEAD HELICASE RAD3/XP-D SUBFAMILY MEMBER"/>
    <property type="match status" value="1"/>
</dbReference>
<evidence type="ECO:0000256" key="6">
    <source>
        <dbReference type="ARBA" id="ARBA00022806"/>
    </source>
</evidence>
<dbReference type="InterPro" id="IPR014013">
    <property type="entry name" value="Helic_SF1/SF2_ATP-bd_DinG/Rad3"/>
</dbReference>
<dbReference type="PANTHER" id="PTHR11472:SF34">
    <property type="entry name" value="REGULATOR OF TELOMERE ELONGATION HELICASE 1"/>
    <property type="match status" value="1"/>
</dbReference>
<dbReference type="InterPro" id="IPR006555">
    <property type="entry name" value="ATP-dep_Helicase_C"/>
</dbReference>
<dbReference type="Gene3D" id="3.40.50.300">
    <property type="entry name" value="P-loop containing nucleotide triphosphate hydrolases"/>
    <property type="match status" value="2"/>
</dbReference>
<keyword evidence="6 15" id="KW-0347">Helicase</keyword>
<dbReference type="EMBL" id="JACJLL010000002">
    <property type="protein sequence ID" value="MBM6817858.1"/>
    <property type="molecule type" value="Genomic_DNA"/>
</dbReference>
<dbReference type="Gene3D" id="1.10.30.20">
    <property type="entry name" value="Bacterial XPD DNA helicase, FeS cluster domain"/>
    <property type="match status" value="1"/>
</dbReference>
<comment type="caution">
    <text evidence="15">The sequence shown here is derived from an EMBL/GenBank/DDBJ whole genome shotgun (WGS) entry which is preliminary data.</text>
</comment>
<keyword evidence="11" id="KW-0234">DNA repair</keyword>
<evidence type="ECO:0000256" key="13">
    <source>
        <dbReference type="ARBA" id="ARBA00038058"/>
    </source>
</evidence>
<dbReference type="SMART" id="SM00488">
    <property type="entry name" value="DEXDc2"/>
    <property type="match status" value="1"/>
</dbReference>
<accession>A0ABS2FBE3</accession>
<organism evidence="15 16">
    <name type="scientific">Clostridium saudiense</name>
    <dbReference type="NCBI Taxonomy" id="1414720"/>
    <lineage>
        <taxon>Bacteria</taxon>
        <taxon>Bacillati</taxon>
        <taxon>Bacillota</taxon>
        <taxon>Clostridia</taxon>
        <taxon>Eubacteriales</taxon>
        <taxon>Clostridiaceae</taxon>
        <taxon>Clostridium</taxon>
    </lineage>
</organism>
<protein>
    <submittedName>
        <fullName evidence="15">ATP-dependent DNA helicase</fullName>
    </submittedName>
</protein>
<keyword evidence="3" id="KW-0547">Nucleotide-binding</keyword>
<evidence type="ECO:0000259" key="14">
    <source>
        <dbReference type="PROSITE" id="PS51193"/>
    </source>
</evidence>
<keyword evidence="8" id="KW-0408">Iron</keyword>
<dbReference type="Proteomes" id="UP000767334">
    <property type="component" value="Unassembled WGS sequence"/>
</dbReference>
<dbReference type="InterPro" id="IPR045028">
    <property type="entry name" value="DinG/Rad3-like"/>
</dbReference>
<keyword evidence="9" id="KW-0411">Iron-sulfur</keyword>
<evidence type="ECO:0000256" key="1">
    <source>
        <dbReference type="ARBA" id="ARBA00022485"/>
    </source>
</evidence>
<keyword evidence="12" id="KW-0413">Isomerase</keyword>
<sequence length="769" mass="89988">MKEKLLFRESVRGIVEYVLKTGSLDDRFVSRGRAVDGTIAHGKLQKDNELIYENYEKEVRMKHEFHKDDIILLVDGRADGIINENGNIIIEEIKSTYMDLSYLYEDYNLLHWAQGKFYGYIYCIDNNIENITIRLSYFNINTDQVRSFDHVYSLKELEDFVHDLINKYLEILTLKESFKAERDKSIKELQFPFKSYRKGQRELAVSCYSSIRKKGILFAQAPTGIGKTISTIFPAIKAIGEGMGEKIVYLTAKTITRTVAEEAYIKLFKNNLKFKVVTITAKEKICLNNEVKCNPDDCVYAKDYFTKINDVINSLIKSNNIFFREEIIEYANKYKVCPFELSLDLSNWCDGVICDYNYAFDPRVKLKRIFEDRNEENILLIDEAHNLVNRAREMYSCTLQKSKVMGVNKIIKGKVPKLYKISNSINKEMIHIRRELEEINKKFKYHNEEYKELIKLLRAFINEADNYLVKSKGTEGYEEVLEFYYEARNFISASELYDKEYTTILKSDKSEFSIKIFCINPAKNLRKVIKNTYSSIIFSATLSPIKYYVDLIGGDEESFKLRFDSPFNRENLSTYVYPLDMRYVNREKNIDILCNIIYKFINEKKGNYMVFLPSFEYLYKVYSRYIDIYGEEGTLIQEENLSEIKKEEFLKAFNEDANIIGFTVVGGMFSEGVDLPGDKLIGAIIVGVGFPMVSIENNIISEYFKENGFDYSYTYPGINKVLQSAGRVIRTENDKGRVLLIDRRYKSPKYKFILPKEWEVEEYKFSCKK</sequence>
<dbReference type="GO" id="GO:0004386">
    <property type="term" value="F:helicase activity"/>
    <property type="evidence" value="ECO:0007669"/>
    <property type="project" value="UniProtKB-KW"/>
</dbReference>
<dbReference type="InterPro" id="IPR042493">
    <property type="entry name" value="XPD_DNA_FeS"/>
</dbReference>
<keyword evidence="2" id="KW-0479">Metal-binding</keyword>
<evidence type="ECO:0000256" key="5">
    <source>
        <dbReference type="ARBA" id="ARBA00022801"/>
    </source>
</evidence>
<dbReference type="Gene3D" id="1.10.275.40">
    <property type="match status" value="1"/>
</dbReference>
<dbReference type="Pfam" id="PF06733">
    <property type="entry name" value="DEAD_2"/>
    <property type="match status" value="1"/>
</dbReference>
<dbReference type="RefSeq" id="WP_195516667.1">
    <property type="nucleotide sequence ID" value="NZ_JACJLL010000002.1"/>
</dbReference>
<evidence type="ECO:0000313" key="16">
    <source>
        <dbReference type="Proteomes" id="UP000767334"/>
    </source>
</evidence>